<dbReference type="InterPro" id="IPR050313">
    <property type="entry name" value="Carb_Metab_HTH_regulators"/>
</dbReference>
<dbReference type="PANTHER" id="PTHR30363:SF44">
    <property type="entry name" value="AGA OPERON TRANSCRIPTIONAL REPRESSOR-RELATED"/>
    <property type="match status" value="1"/>
</dbReference>
<dbReference type="SUPFAM" id="SSF46785">
    <property type="entry name" value="Winged helix' DNA-binding domain"/>
    <property type="match status" value="1"/>
</dbReference>
<keyword evidence="1" id="KW-0805">Transcription regulation</keyword>
<name>A0ABT9Y4G3_9FIRM</name>
<dbReference type="SMART" id="SM01134">
    <property type="entry name" value="DeoRC"/>
    <property type="match status" value="1"/>
</dbReference>
<proteinExistence type="predicted"/>
<dbReference type="Gene3D" id="1.10.10.10">
    <property type="entry name" value="Winged helix-like DNA-binding domain superfamily/Winged helix DNA-binding domain"/>
    <property type="match status" value="1"/>
</dbReference>
<comment type="caution">
    <text evidence="4">The sequence shown here is derived from an EMBL/GenBank/DDBJ whole genome shotgun (WGS) entry which is preliminary data.</text>
</comment>
<dbReference type="InterPro" id="IPR014036">
    <property type="entry name" value="DeoR-like_C"/>
</dbReference>
<dbReference type="SUPFAM" id="SSF100950">
    <property type="entry name" value="NagB/RpiA/CoA transferase-like"/>
    <property type="match status" value="1"/>
</dbReference>
<dbReference type="InterPro" id="IPR037171">
    <property type="entry name" value="NagB/RpiA_transferase-like"/>
</dbReference>
<evidence type="ECO:0000313" key="5">
    <source>
        <dbReference type="Proteomes" id="UP001239167"/>
    </source>
</evidence>
<dbReference type="Gene3D" id="3.40.50.1360">
    <property type="match status" value="1"/>
</dbReference>
<keyword evidence="5" id="KW-1185">Reference proteome</keyword>
<dbReference type="InterPro" id="IPR001034">
    <property type="entry name" value="DeoR_HTH"/>
</dbReference>
<protein>
    <submittedName>
        <fullName evidence="4">DeoR family glycerol-3-phosphate regulon repressor</fullName>
    </submittedName>
</protein>
<accession>A0ABT9Y4G3</accession>
<sequence length="253" mass="28396">MFVQERQKKIIDLLEENGRVLVRDLSMRFSVTEDCIRKDLAALEKNSLLKRVYGGAVTERINTHQLKAEQRKDTNVAQKKIIAKKALELIKTGDTIFLDISTVNVELARLLLNKKIKVNVITNMIDIMNLLAAHKYAEMTFIGGTLDFAGDGFIGGLANGLIDKLHFDAAFMGAVGIDIHKNAVYTYKPEDGLTKKKAVDSADKAYILAENEKFMRSGNFLYASLNDFIAVVTEKPLSRQAAKKIKEYRIKNL</sequence>
<evidence type="ECO:0000256" key="1">
    <source>
        <dbReference type="ARBA" id="ARBA00023015"/>
    </source>
</evidence>
<dbReference type="InterPro" id="IPR036388">
    <property type="entry name" value="WH-like_DNA-bd_sf"/>
</dbReference>
<dbReference type="RefSeq" id="WP_196605364.1">
    <property type="nucleotide sequence ID" value="NZ_CP116940.1"/>
</dbReference>
<reference evidence="4 5" key="1">
    <citation type="submission" date="2023-07" db="EMBL/GenBank/DDBJ databases">
        <title>Genomic Encyclopedia of Type Strains, Phase IV (KMG-IV): sequencing the most valuable type-strain genomes for metagenomic binning, comparative biology and taxonomic classification.</title>
        <authorList>
            <person name="Goeker M."/>
        </authorList>
    </citation>
    <scope>NUCLEOTIDE SEQUENCE [LARGE SCALE GENOMIC DNA]</scope>
    <source>
        <strain evidence="4 5">DSM 16980</strain>
    </source>
</reference>
<feature type="domain" description="HTH deoR-type" evidence="3">
    <location>
        <begin position="3"/>
        <end position="58"/>
    </location>
</feature>
<dbReference type="SMART" id="SM00420">
    <property type="entry name" value="HTH_DEOR"/>
    <property type="match status" value="1"/>
</dbReference>
<dbReference type="PANTHER" id="PTHR30363">
    <property type="entry name" value="HTH-TYPE TRANSCRIPTIONAL REGULATOR SRLR-RELATED"/>
    <property type="match status" value="1"/>
</dbReference>
<evidence type="ECO:0000256" key="2">
    <source>
        <dbReference type="ARBA" id="ARBA00023163"/>
    </source>
</evidence>
<dbReference type="Proteomes" id="UP001239167">
    <property type="component" value="Unassembled WGS sequence"/>
</dbReference>
<dbReference type="PROSITE" id="PS51000">
    <property type="entry name" value="HTH_DEOR_2"/>
    <property type="match status" value="1"/>
</dbReference>
<gene>
    <name evidence="4" type="ORF">J2S01_000309</name>
</gene>
<organism evidence="4 5">
    <name type="scientific">Pectinatus haikarae</name>
    <dbReference type="NCBI Taxonomy" id="349096"/>
    <lineage>
        <taxon>Bacteria</taxon>
        <taxon>Bacillati</taxon>
        <taxon>Bacillota</taxon>
        <taxon>Negativicutes</taxon>
        <taxon>Selenomonadales</taxon>
        <taxon>Selenomonadaceae</taxon>
        <taxon>Pectinatus</taxon>
    </lineage>
</organism>
<evidence type="ECO:0000313" key="4">
    <source>
        <dbReference type="EMBL" id="MDQ0202616.1"/>
    </source>
</evidence>
<dbReference type="EMBL" id="JAUSUE010000002">
    <property type="protein sequence ID" value="MDQ0202616.1"/>
    <property type="molecule type" value="Genomic_DNA"/>
</dbReference>
<keyword evidence="2" id="KW-0804">Transcription</keyword>
<dbReference type="Pfam" id="PF08220">
    <property type="entry name" value="HTH_DeoR"/>
    <property type="match status" value="1"/>
</dbReference>
<dbReference type="InterPro" id="IPR036390">
    <property type="entry name" value="WH_DNA-bd_sf"/>
</dbReference>
<dbReference type="Pfam" id="PF00455">
    <property type="entry name" value="DeoRC"/>
    <property type="match status" value="1"/>
</dbReference>
<evidence type="ECO:0000259" key="3">
    <source>
        <dbReference type="PROSITE" id="PS51000"/>
    </source>
</evidence>